<protein>
    <submittedName>
        <fullName evidence="2">Alpha/beta hydrolase</fullName>
    </submittedName>
</protein>
<dbReference type="PANTHER" id="PTHR43433">
    <property type="entry name" value="HYDROLASE, ALPHA/BETA FOLD FAMILY PROTEIN"/>
    <property type="match status" value="1"/>
</dbReference>
<dbReference type="PANTHER" id="PTHR43433:SF5">
    <property type="entry name" value="AB HYDROLASE-1 DOMAIN-CONTAINING PROTEIN"/>
    <property type="match status" value="1"/>
</dbReference>
<proteinExistence type="predicted"/>
<dbReference type="Pfam" id="PF00561">
    <property type="entry name" value="Abhydrolase_1"/>
    <property type="match status" value="1"/>
</dbReference>
<dbReference type="Gene3D" id="3.40.50.1820">
    <property type="entry name" value="alpha/beta hydrolase"/>
    <property type="match status" value="1"/>
</dbReference>
<feature type="domain" description="AB hydrolase-1" evidence="1">
    <location>
        <begin position="46"/>
        <end position="268"/>
    </location>
</feature>
<dbReference type="EMBL" id="JBBLYY010000016">
    <property type="protein sequence ID" value="MEK0170323.1"/>
    <property type="molecule type" value="Genomic_DNA"/>
</dbReference>
<reference evidence="2 3" key="1">
    <citation type="submission" date="2024-03" db="EMBL/GenBank/DDBJ databases">
        <title>Whole genomes of four grape xylem sap localized bacterial endophytes.</title>
        <authorList>
            <person name="Kumar G."/>
            <person name="Savka M.A."/>
        </authorList>
    </citation>
    <scope>NUCLEOTIDE SEQUENCE [LARGE SCALE GENOMIC DNA]</scope>
    <source>
        <strain evidence="2 3">RIT_GXS8</strain>
    </source>
</reference>
<name>A0ABU8Y682_9MICO</name>
<dbReference type="RefSeq" id="WP_340196971.1">
    <property type="nucleotide sequence ID" value="NZ_JBBKAP010000051.1"/>
</dbReference>
<evidence type="ECO:0000313" key="2">
    <source>
        <dbReference type="EMBL" id="MEK0170323.1"/>
    </source>
</evidence>
<keyword evidence="3" id="KW-1185">Reference proteome</keyword>
<gene>
    <name evidence="2" type="ORF">WMN62_02465</name>
</gene>
<evidence type="ECO:0000313" key="3">
    <source>
        <dbReference type="Proteomes" id="UP001370299"/>
    </source>
</evidence>
<dbReference type="Proteomes" id="UP001370299">
    <property type="component" value="Unassembled WGS sequence"/>
</dbReference>
<dbReference type="InterPro" id="IPR050471">
    <property type="entry name" value="AB_hydrolase"/>
</dbReference>
<dbReference type="InterPro" id="IPR000073">
    <property type="entry name" value="AB_hydrolase_1"/>
</dbReference>
<evidence type="ECO:0000259" key="1">
    <source>
        <dbReference type="Pfam" id="PF00561"/>
    </source>
</evidence>
<dbReference type="InterPro" id="IPR029058">
    <property type="entry name" value="AB_hydrolase_fold"/>
</dbReference>
<keyword evidence="2" id="KW-0378">Hydrolase</keyword>
<dbReference type="SUPFAM" id="SSF53474">
    <property type="entry name" value="alpha/beta-Hydrolases"/>
    <property type="match status" value="1"/>
</dbReference>
<dbReference type="GO" id="GO:0016787">
    <property type="term" value="F:hydrolase activity"/>
    <property type="evidence" value="ECO:0007669"/>
    <property type="project" value="UniProtKB-KW"/>
</dbReference>
<sequence>MTDTGDVQRGETTPTQVVPVPTGGVVVRVLGRPADEATPLVALTHLGGNLDSFDPEVVDPLAADRRVVLVGYSGVGASDGPLRDSIEDMAVDVIAVIRALGFERVDLLGLSMGGMVAQEIADRVPGSVEHLVLAGSGPAGGPGLTRLPGIMIRGILRGILTRTDPTVLLFFTRTRNGRRAAAAYRSRLARRVVDRDAPVALRVFRAQLRAVHRWGDRPWSPAPSAFSGPVLVVHGDSDRMVPAANAETLRDRYPQATVRRFPDSGHGVVSQNRTDIVTGVRQLLHT</sequence>
<organism evidence="2 3">
    <name type="scientific">Curtobacterium citreum</name>
    <dbReference type="NCBI Taxonomy" id="2036"/>
    <lineage>
        <taxon>Bacteria</taxon>
        <taxon>Bacillati</taxon>
        <taxon>Actinomycetota</taxon>
        <taxon>Actinomycetes</taxon>
        <taxon>Micrococcales</taxon>
        <taxon>Microbacteriaceae</taxon>
        <taxon>Curtobacterium</taxon>
    </lineage>
</organism>
<dbReference type="PRINTS" id="PR00111">
    <property type="entry name" value="ABHYDROLASE"/>
</dbReference>
<comment type="caution">
    <text evidence="2">The sequence shown here is derived from an EMBL/GenBank/DDBJ whole genome shotgun (WGS) entry which is preliminary data.</text>
</comment>
<accession>A0ABU8Y682</accession>